<evidence type="ECO:0000313" key="2">
    <source>
        <dbReference type="EMBL" id="OQP45342.1"/>
    </source>
</evidence>
<accession>A0ABX3NUY2</accession>
<dbReference type="RefSeq" id="WP_014218049.1">
    <property type="nucleotide sequence ID" value="NZ_LWBO01000020.1"/>
</dbReference>
<keyword evidence="3" id="KW-1185">Reference proteome</keyword>
<gene>
    <name evidence="2" type="ORF">A4D02_33635</name>
</gene>
<dbReference type="InterPro" id="IPR000182">
    <property type="entry name" value="GNAT_dom"/>
</dbReference>
<evidence type="ECO:0000313" key="3">
    <source>
        <dbReference type="Proteomes" id="UP000192277"/>
    </source>
</evidence>
<dbReference type="Proteomes" id="UP000192277">
    <property type="component" value="Unassembled WGS sequence"/>
</dbReference>
<reference evidence="2 3" key="1">
    <citation type="submission" date="2016-04" db="EMBL/GenBank/DDBJ databases">
        <authorList>
            <person name="Chen L."/>
            <person name="Zhuang W."/>
            <person name="Wang G."/>
        </authorList>
    </citation>
    <scope>NUCLEOTIDE SEQUENCE [LARGE SCALE GENOMIC DNA]</scope>
    <source>
        <strain evidence="3">GR20</strain>
    </source>
</reference>
<dbReference type="InterPro" id="IPR016181">
    <property type="entry name" value="Acyl_CoA_acyltransferase"/>
</dbReference>
<organism evidence="2 3">
    <name type="scientific">Niastella koreensis</name>
    <dbReference type="NCBI Taxonomy" id="354356"/>
    <lineage>
        <taxon>Bacteria</taxon>
        <taxon>Pseudomonadati</taxon>
        <taxon>Bacteroidota</taxon>
        <taxon>Chitinophagia</taxon>
        <taxon>Chitinophagales</taxon>
        <taxon>Chitinophagaceae</taxon>
        <taxon>Niastella</taxon>
    </lineage>
</organism>
<evidence type="ECO:0000259" key="1">
    <source>
        <dbReference type="PROSITE" id="PS51186"/>
    </source>
</evidence>
<comment type="caution">
    <text evidence="2">The sequence shown here is derived from an EMBL/GenBank/DDBJ whole genome shotgun (WGS) entry which is preliminary data.</text>
</comment>
<dbReference type="SUPFAM" id="SSF55729">
    <property type="entry name" value="Acyl-CoA N-acyltransferases (Nat)"/>
    <property type="match status" value="1"/>
</dbReference>
<protein>
    <recommendedName>
        <fullName evidence="1">N-acetyltransferase domain-containing protein</fullName>
    </recommendedName>
</protein>
<dbReference type="EMBL" id="LWBO01000020">
    <property type="protein sequence ID" value="OQP45342.1"/>
    <property type="molecule type" value="Genomic_DNA"/>
</dbReference>
<sequence>MNWQSFNTYGDAPEHAFETFCNHLFRNYVLRNFGIVVKFRVVNGSGGDGGVEAYAELGNQDIVAVQSKWFREDFGASQIGQIRDSIDTAMSLRPAIKKYIVCIPRDLTSIKYTKGSKGGPKQVTKNSEDQLLENLEREMKIKYPGLEIVWWLQEALLGELIHEDNEGLHKFWFAKEVISFNYLVQQFERQKAGWLNERYVPQLHTQGFIQQDIAGLTYSAYYRKHIDSIASWHVIMLRRAVTAINKFNIQNPSYTDFNTRLSAVRTQFMETIDWLVVLGARLKAGEPIGEIPDLPFGDIEKIMDEVVDFGYDHQGTVKMGYLINAIQQIYTGHLTAYIDQLKAAVQNVGLLFLCGPGTGKTHGLAFAVEQHLVQQSPAIIIPALGTPCSSWAEIVSSGLELNDWNIDEILNALEALAIRNDRHLARTTLQPNEELHHEPTQVLIAVDGLEEDNMNRQKWITRMRESMQLGKKFSRVKFIFSARPHFYREHDLPASLPLWVHELPAAGDVPVQKLALQYFKPENYNIAITSPSLIRGIDSQFALRLFCDIYKGTAITESDQIVTAGTKLLGKKMERMNVEFQSKINKQLSDARNTMGIAINLLADQFLQQVECEHTMLVGVLRPALTYLNDAEIELLLDYLSHNGILTKKITDIDHGGVPIARTDYFITYRSIIEIVVANRTIKTITEEDLVQIPSLFFERLQQNEDTREGLSDERIVQIIANTMFHEHGKLIGENGFLTHGFSEAVIQRTQREALRKAPAALALKYKEQIDKEFWGSHDQRYTLLSEQILPGSESVENNFGALYLHNILMSFASAYERDKIWIGHDYYKYPQDITYKYGLVEVLTAYSEDLYLSEYALHNETPLIFAWCLSTLDRRTRTKLQMSLTTWATIQTHEFILLLDLIFDCKDPQIQEDLASITLALAGRLKDEGVILKLAQWALLHVFNAPLVNRNVIVRMGFRAIVERAYQYKLLSEDEVKLCRPQQQSTITLLPLDGVALNTVKEEVYPITHDLAWYVVTQATDGFLQYPAINGETFQSMDSPEAQRLLHLYEQQYGQPFFASTWRMAAAIAYIRGLGFDAVNGSGITDESHGLQSKIYTYEEKYTWLAVHYLKGYLADYVPYKEDDQFDFIEDYSRIVHVPNPGEELETDIDQPVILEEWVQEESLFGGSNGEPAQLIETAVNNEPLIDFNKWLHFSEDQFYLSSTNEPLTALYNYTSTEDSSGFVYGRMILTACLIPKGTLGSLITAVQDIDYDPHFVIHLDTLSASPDTDVYSNPSDLVWMNWIGENYTATSFWDDDKEVDLTYALTDVTRKTVNGEEQLKIPGRTLRNMAGMVEMNGAFLLDTQGDIVAFLHKFSRWSRENQQIVLVNKQTLLTALENNNLELVWFAEVFKEKQVSVPETKNVPHVRKCRKYLVYLENKALKSVKFWDEQFSNARDINSDERMASLAPEVKQYAQLTADEIQQLETLIIKGGEVNAKTLPARLKTTQAIAVFKDGDTIIATASIKKQPRRYVNQVFAAAGVAEQADTFELELGYVVTSPRYRGRNLSRRLCRELMGLVGKGPVYATIRMTNLAMYTVIAELGFDISGDSYSNKAGTDQLGLYIYTPSPAEAPVLPADKGKP</sequence>
<feature type="domain" description="N-acetyltransferase" evidence="1">
    <location>
        <begin position="1453"/>
        <end position="1608"/>
    </location>
</feature>
<name>A0ABX3NUY2_9BACT</name>
<proteinExistence type="predicted"/>
<dbReference type="PROSITE" id="PS51186">
    <property type="entry name" value="GNAT"/>
    <property type="match status" value="1"/>
</dbReference>